<dbReference type="InterPro" id="IPR011604">
    <property type="entry name" value="PDDEXK-like_dom_sf"/>
</dbReference>
<reference evidence="2" key="1">
    <citation type="journal article" date="2011" name="J. Bacteriol.">
        <title>Whole-genome sequences of thirteen isolates of Borrelia burgdorferi.</title>
        <authorList>
            <person name="Schutzer S.E."/>
            <person name="Fraser-Liggett C.M."/>
            <person name="Casjens S.R."/>
            <person name="Qiu W.G."/>
            <person name="Dunn J.J."/>
            <person name="Mongodin E.F."/>
            <person name="Luft B.J."/>
        </authorList>
    </citation>
    <scope>NUCLEOTIDE SEQUENCE [LARGE SCALE GENOMIC DNA]</scope>
    <source>
        <strain evidence="2">297</strain>
    </source>
</reference>
<dbReference type="SUPFAM" id="SSF52980">
    <property type="entry name" value="Restriction endonuclease-like"/>
    <property type="match status" value="1"/>
</dbReference>
<dbReference type="InterPro" id="IPR004335">
    <property type="entry name" value="DUF244"/>
</dbReference>
<evidence type="ECO:0000259" key="1">
    <source>
        <dbReference type="Pfam" id="PF09588"/>
    </source>
</evidence>
<dbReference type="InterPro" id="IPR011335">
    <property type="entry name" value="Restrct_endonuc-II-like"/>
</dbReference>
<geneLocation type="plasmid" evidence="2">
    <name>297_cp32-11</name>
</geneLocation>
<dbReference type="InterPro" id="IPR019080">
    <property type="entry name" value="YqaJ_viral_recombinase"/>
</dbReference>
<sequence>MAKIVFAIYLYLLIQTRSKKMENLSNNNNPQENIQGELKMISINQQSFTGCEIFEEKSSPIKEKSKLSKIGKKLPGISSQECFRFNRNIDFSVQRNKLDKYGASEVGNILVGGAGLKDLMINRVLKYFNMSLPFEENLYMLKGKELENLGFREFVKAHGDNIDILYKNKYANGVDKYNYFKKMGSSETLVGSTIDGWFINNNGDLELLEIKSSDSNYMSSAIAEYNKNGNFLSSKYFFKYYVQAQMQLACTGLEYCNLFFLIDAAPINCKIKRDEALISKVFEFVNKCELEIINLKKDIYSNYREEYLMAHNFNEDTFIKLVEDLVERSNFYSSGVEFDWAREFIEYVDCADLEIKDNQSAENLAYDLMEVDSLQKELNRIQNENKKREKPIKDRLKMLIYNITNTYPLIEQLNYKFGEFVFTLDPKKRAISDRLKGLLPTSGTVFFPSNIAFTNSVSVPM</sequence>
<dbReference type="Pfam" id="PF09588">
    <property type="entry name" value="YqaJ"/>
    <property type="match status" value="1"/>
</dbReference>
<accession>A0A9N7G5C8</accession>
<dbReference type="EMBL" id="CP002260">
    <property type="protein sequence ID" value="ADQ44610.1"/>
    <property type="molecule type" value="Genomic_DNA"/>
</dbReference>
<gene>
    <name evidence="2" type="ORF">Bbu297_W40</name>
</gene>
<keyword evidence="2" id="KW-0614">Plasmid</keyword>
<proteinExistence type="predicted"/>
<dbReference type="AlphaFoldDB" id="A0A9N7G5C8"/>
<evidence type="ECO:0000313" key="2">
    <source>
        <dbReference type="EMBL" id="ADQ44610.1"/>
    </source>
</evidence>
<organism evidence="2">
    <name type="scientific">Borreliella burgdorferi 297</name>
    <dbReference type="NCBI Taxonomy" id="521009"/>
    <lineage>
        <taxon>Bacteria</taxon>
        <taxon>Pseudomonadati</taxon>
        <taxon>Spirochaetota</taxon>
        <taxon>Spirochaetia</taxon>
        <taxon>Spirochaetales</taxon>
        <taxon>Borreliaceae</taxon>
        <taxon>Borreliella</taxon>
    </lineage>
</organism>
<dbReference type="Pfam" id="PF03112">
    <property type="entry name" value="DUF244"/>
    <property type="match status" value="1"/>
</dbReference>
<feature type="domain" description="YqaJ viral recombinase" evidence="1">
    <location>
        <begin position="102"/>
        <end position="253"/>
    </location>
</feature>
<protein>
    <submittedName>
        <fullName evidence="2">BppA</fullName>
    </submittedName>
</protein>
<dbReference type="Gene3D" id="3.90.320.10">
    <property type="match status" value="1"/>
</dbReference>
<name>A0A9N7G5C8_BORBG</name>